<evidence type="ECO:0000313" key="1">
    <source>
        <dbReference type="EMBL" id="KAH7933633.1"/>
    </source>
</evidence>
<sequence>MGPIGAWWSAGFDGGENAVIGFTTPYADYVLMAPSEQYTPSIDAIKEKIYMSKLVIETVVKGPNTTYEDLLNKLELTPPPQGIAKFTEDALLRNAQFVIDQVQSFDITVDDDEAHLIVTPCLRSLVNLAGVTLGQRRAMRRGRRKALPEKSWLVRDVFEVLFHGQIDDKASNAGCCKRCGVCEAYQSADCGKRRACKDMVKFGGTGRQKQCCIERRCLNKVFQEDDGDTETMEDELDRKAAQADAPASRKTTRCGGSHVCWVDDKPVATLNKKSYFSRAVVNGHELRWGDFVLVTPTDPGTPLYVARIVYMYETPSGEKMFHAHWFWRGSDTVLGESSDPRELFLVNECENQSLSTVKNLCMVVLKPVAQDWFSRGGVHSLEDECVLQGDDDGRSFFYQKAYEPEHARFVDPPELFCPEECDCVFLEPDSFQFDFKPLKRKNKGNAKKEDLDEDIYPEYYRKRSEYIKGSNTDVPEPFKIGKIVSIYRKSGSGDAKNEPERFKLRVKKFYRSENTHQPKLDTDLCLLYYFEEEAVVGLNEVCGKYYVVYGENLAEDVEDYLRRGPHRFYFTEAYDSEAKSFVEPSSKARMMGCLGKGKGKKRKSSSKAVNIEPPEEYYVPQRKLRSLDVFAGCGGLFEGFHQAGVSESCWAIEREEPAATAFRLNFPDATIFTDDCNRLLRLVMDGETVNERGQTLPQKGDVELLGCGPPCQGFSGMNRFNSRQYSQFKNSLIASYLSYCEYYQPRFFLLENVRNFVSFKRSMVLKLTLRCFISMGYQCTFGVLQAGNYGVPQTRRRAIILAAAPGEKLPLYPEPQHVFAPRACQLTVMVDDRTCLSNCKWSSSAPLRTITVRDAISDLPEIRNGAKFDEIPYGAQAPAPFQKGLRAGGAVVRDHVCKEMAPVVEARMRHIRLAPGSDWRDLPNTVMRLSDGVTYTKKLRYTHHDANNGKSSTGALRGVCPCASDKPCDPLCRQDNTLIPWCLPHTANRHNHWAGLYGRLEWDGFFSTTVTNPKPMGKQGRVLHPEQHRVVSVRECARSQGFPDTYRFFGTILDRHRQVGNAVPPPMARAIGREILKCLADEKDN</sequence>
<gene>
    <name evidence="1" type="ORF">HPB49_014489</name>
</gene>
<dbReference type="EMBL" id="CM023478">
    <property type="protein sequence ID" value="KAH7933633.1"/>
    <property type="molecule type" value="Genomic_DNA"/>
</dbReference>
<organism evidence="1 2">
    <name type="scientific">Dermacentor silvarum</name>
    <name type="common">Tick</name>
    <dbReference type="NCBI Taxonomy" id="543639"/>
    <lineage>
        <taxon>Eukaryota</taxon>
        <taxon>Metazoa</taxon>
        <taxon>Ecdysozoa</taxon>
        <taxon>Arthropoda</taxon>
        <taxon>Chelicerata</taxon>
        <taxon>Arachnida</taxon>
        <taxon>Acari</taxon>
        <taxon>Parasitiformes</taxon>
        <taxon>Ixodida</taxon>
        <taxon>Ixodoidea</taxon>
        <taxon>Ixodidae</taxon>
        <taxon>Rhipicephalinae</taxon>
        <taxon>Dermacentor</taxon>
    </lineage>
</organism>
<protein>
    <submittedName>
        <fullName evidence="1">Uncharacterized protein</fullName>
    </submittedName>
</protein>
<keyword evidence="2" id="KW-1185">Reference proteome</keyword>
<name>A0ACB8C472_DERSI</name>
<evidence type="ECO:0000313" key="2">
    <source>
        <dbReference type="Proteomes" id="UP000821865"/>
    </source>
</evidence>
<proteinExistence type="predicted"/>
<reference evidence="1" key="1">
    <citation type="submission" date="2020-05" db="EMBL/GenBank/DDBJ databases">
        <title>Large-scale comparative analyses of tick genomes elucidate their genetic diversity and vector capacities.</title>
        <authorList>
            <person name="Jia N."/>
            <person name="Wang J."/>
            <person name="Shi W."/>
            <person name="Du L."/>
            <person name="Sun Y."/>
            <person name="Zhan W."/>
            <person name="Jiang J."/>
            <person name="Wang Q."/>
            <person name="Zhang B."/>
            <person name="Ji P."/>
            <person name="Sakyi L.B."/>
            <person name="Cui X."/>
            <person name="Yuan T."/>
            <person name="Jiang B."/>
            <person name="Yang W."/>
            <person name="Lam T.T.-Y."/>
            <person name="Chang Q."/>
            <person name="Ding S."/>
            <person name="Wang X."/>
            <person name="Zhu J."/>
            <person name="Ruan X."/>
            <person name="Zhao L."/>
            <person name="Wei J."/>
            <person name="Que T."/>
            <person name="Du C."/>
            <person name="Cheng J."/>
            <person name="Dai P."/>
            <person name="Han X."/>
            <person name="Huang E."/>
            <person name="Gao Y."/>
            <person name="Liu J."/>
            <person name="Shao H."/>
            <person name="Ye R."/>
            <person name="Li L."/>
            <person name="Wei W."/>
            <person name="Wang X."/>
            <person name="Wang C."/>
            <person name="Yang T."/>
            <person name="Huo Q."/>
            <person name="Li W."/>
            <person name="Guo W."/>
            <person name="Chen H."/>
            <person name="Zhou L."/>
            <person name="Ni X."/>
            <person name="Tian J."/>
            <person name="Zhou Y."/>
            <person name="Sheng Y."/>
            <person name="Liu T."/>
            <person name="Pan Y."/>
            <person name="Xia L."/>
            <person name="Li J."/>
            <person name="Zhao F."/>
            <person name="Cao W."/>
        </authorList>
    </citation>
    <scope>NUCLEOTIDE SEQUENCE</scope>
    <source>
        <strain evidence="1">Dsil-2018</strain>
    </source>
</reference>
<accession>A0ACB8C472</accession>
<dbReference type="Proteomes" id="UP000821865">
    <property type="component" value="Chromosome 9"/>
</dbReference>
<comment type="caution">
    <text evidence="1">The sequence shown here is derived from an EMBL/GenBank/DDBJ whole genome shotgun (WGS) entry which is preliminary data.</text>
</comment>